<dbReference type="OrthoDB" id="9911684at2"/>
<dbReference type="EMBL" id="CP022437">
    <property type="protein sequence ID" value="ASN05540.1"/>
    <property type="molecule type" value="Genomic_DNA"/>
</dbReference>
<evidence type="ECO:0000313" key="2">
    <source>
        <dbReference type="Proteomes" id="UP000204391"/>
    </source>
</evidence>
<protein>
    <submittedName>
        <fullName evidence="1">Uncharacterized protein</fullName>
    </submittedName>
</protein>
<sequence length="73" mass="8341">MGMAQKDVNFVGGGISEKRTIETLQHIYDQLQMINHVLDNKVDDAVLETFQRHNQQVNVTMKEKASVCSKQHD</sequence>
<dbReference type="RefSeq" id="WP_089532389.1">
    <property type="nucleotide sequence ID" value="NZ_CP022437.1"/>
</dbReference>
<accession>A0A221MD51</accession>
<dbReference type="AlphaFoldDB" id="A0A221MD51"/>
<dbReference type="KEGG" id="vne:CFK40_11220"/>
<dbReference type="Proteomes" id="UP000204391">
    <property type="component" value="Chromosome"/>
</dbReference>
<keyword evidence="2" id="KW-1185">Reference proteome</keyword>
<evidence type="ECO:0000313" key="1">
    <source>
        <dbReference type="EMBL" id="ASN05540.1"/>
    </source>
</evidence>
<gene>
    <name evidence="1" type="ORF">CFK40_11220</name>
</gene>
<reference evidence="1 2" key="1">
    <citation type="journal article" date="2003" name="Int. J. Syst. Evol. Microbiol.">
        <title>Virgibacillus carmonensis sp. nov., Virgibacillus necropolis sp. nov. and Virgibacillus picturae sp. nov., three novel species isolated from deteriorated mural paintings, transfer of the species of the genus salibacillus to Virgibacillus, as Virgibacillus marismortui comb. nov. and Virgibacillus salexigens comb. nov., and emended description of the genus Virgibacillus.</title>
        <authorList>
            <person name="Heyrman J."/>
            <person name="Logan N.A."/>
            <person name="Busse H.J."/>
            <person name="Balcaen A."/>
            <person name="Lebbe L."/>
            <person name="Rodriguez-Diaz M."/>
            <person name="Swings J."/>
            <person name="De Vos P."/>
        </authorList>
    </citation>
    <scope>NUCLEOTIDE SEQUENCE [LARGE SCALE GENOMIC DNA]</scope>
    <source>
        <strain evidence="1 2">LMG 19488</strain>
    </source>
</reference>
<organism evidence="1 2">
    <name type="scientific">Virgibacillus necropolis</name>
    <dbReference type="NCBI Taxonomy" id="163877"/>
    <lineage>
        <taxon>Bacteria</taxon>
        <taxon>Bacillati</taxon>
        <taxon>Bacillota</taxon>
        <taxon>Bacilli</taxon>
        <taxon>Bacillales</taxon>
        <taxon>Bacillaceae</taxon>
        <taxon>Virgibacillus</taxon>
    </lineage>
</organism>
<proteinExistence type="predicted"/>
<name>A0A221MD51_9BACI</name>